<reference evidence="1 2" key="1">
    <citation type="submission" date="2019-07" db="EMBL/GenBank/DDBJ databases">
        <title>Reinekea sp. strain SSH23 genome sequencing and assembly.</title>
        <authorList>
            <person name="Kim I."/>
        </authorList>
    </citation>
    <scope>NUCLEOTIDE SEQUENCE [LARGE SCALE GENOMIC DNA]</scope>
    <source>
        <strain evidence="1 2">SSH23</strain>
    </source>
</reference>
<keyword evidence="2" id="KW-1185">Reference proteome</keyword>
<dbReference type="Proteomes" id="UP000321764">
    <property type="component" value="Unassembled WGS sequence"/>
</dbReference>
<accession>A0A5C8ZAX0</accession>
<dbReference type="OrthoDB" id="4380123at2"/>
<dbReference type="RefSeq" id="WP_147713349.1">
    <property type="nucleotide sequence ID" value="NZ_VKAD01000001.1"/>
</dbReference>
<gene>
    <name evidence="1" type="ORF">FME95_05215</name>
</gene>
<dbReference type="Pfam" id="PF05742">
    <property type="entry name" value="TANGO2"/>
    <property type="match status" value="1"/>
</dbReference>
<evidence type="ECO:0000313" key="1">
    <source>
        <dbReference type="EMBL" id="TXR53950.1"/>
    </source>
</evidence>
<evidence type="ECO:0000313" key="2">
    <source>
        <dbReference type="Proteomes" id="UP000321764"/>
    </source>
</evidence>
<dbReference type="EMBL" id="VKAD01000001">
    <property type="protein sequence ID" value="TXR53950.1"/>
    <property type="molecule type" value="Genomic_DNA"/>
</dbReference>
<proteinExistence type="predicted"/>
<dbReference type="PANTHER" id="PTHR17985">
    <property type="entry name" value="SER/THR-RICH PROTEIN T10 IN DGCR REGION"/>
    <property type="match status" value="1"/>
</dbReference>
<name>A0A5C8ZAX0_9GAMM</name>
<organism evidence="1 2">
    <name type="scientific">Reinekea thalattae</name>
    <dbReference type="NCBI Taxonomy" id="2593301"/>
    <lineage>
        <taxon>Bacteria</taxon>
        <taxon>Pseudomonadati</taxon>
        <taxon>Pseudomonadota</taxon>
        <taxon>Gammaproteobacteria</taxon>
        <taxon>Oceanospirillales</taxon>
        <taxon>Saccharospirillaceae</taxon>
        <taxon>Reinekea</taxon>
    </lineage>
</organism>
<dbReference type="AlphaFoldDB" id="A0A5C8ZAX0"/>
<dbReference type="PANTHER" id="PTHR17985:SF8">
    <property type="entry name" value="TRANSPORT AND GOLGI ORGANIZATION PROTEIN 2 HOMOLOG"/>
    <property type="match status" value="1"/>
</dbReference>
<sequence>MCLAVFSWQPGADSVLQLVANRDEFRARPTSAMHWWPDNTILAGKDEVAGGSWLGANKLGHFALLTNIRPGFIGYQATRSRGDLVRNFLSYQLNSTQLSSPQLTSTQSIEQYHQSVITEIEAYGGFNLLLGDGERLFWFSSTNPQGRWLEAGIYGLSNDSLDTPWPKTELAKQQMQAFLDSGKTTLQQSEILTSTTVFADHQLPKTDVPIEWERKVSAQTITDEQYGTRCRTYLDWRNARFNITEQQIDSQANISAEANYLIEV</sequence>
<dbReference type="InterPro" id="IPR008551">
    <property type="entry name" value="TANGO2"/>
</dbReference>
<protein>
    <submittedName>
        <fullName evidence="1">NRDE family protein</fullName>
    </submittedName>
</protein>
<comment type="caution">
    <text evidence="1">The sequence shown here is derived from an EMBL/GenBank/DDBJ whole genome shotgun (WGS) entry which is preliminary data.</text>
</comment>